<evidence type="ECO:0000313" key="2">
    <source>
        <dbReference type="EMBL" id="SDK28877.1"/>
    </source>
</evidence>
<sequence>MNINDIIIYIVAGFFCLGALDKCLGNKWGLGQRFTDGFMAMGPLTFTMVGIISLAPVLAAVLTPVVVPVYSLVGADPASFANTILALDMGGYSLAKAMSQSDQAELFSWVFLGTMLGPTVAFTIPVALGIIEKEDYNYFAKGILLGLITVPVGCLAGGLLAGIDVSVVLRNLIIPFSLSILLSLGLWKRTNQMVIGFSVFGKGVQITAITGLAAIAIETLTGFVVIPNMTPLEEGVKIVGSIALFLAGAFPMMAFISKVFKKLLTRIGAKFALSDTSTAGFIASFAHVIPMLTALRSMEPRGKVLNVAFAVSGAFVFGGHLGFVAGIDRELAFAVIAGKLIGGFSAVMLALIFVPKESSSPKSRMNSGGQSFD</sequence>
<keyword evidence="1" id="KW-1133">Transmembrane helix</keyword>
<organism evidence="2 3">
    <name type="scientific">Sediminibacillus albus</name>
    <dbReference type="NCBI Taxonomy" id="407036"/>
    <lineage>
        <taxon>Bacteria</taxon>
        <taxon>Bacillati</taxon>
        <taxon>Bacillota</taxon>
        <taxon>Bacilli</taxon>
        <taxon>Bacillales</taxon>
        <taxon>Bacillaceae</taxon>
        <taxon>Sediminibacillus</taxon>
    </lineage>
</organism>
<dbReference type="EMBL" id="FNFL01000004">
    <property type="protein sequence ID" value="SDK28877.1"/>
    <property type="molecule type" value="Genomic_DNA"/>
</dbReference>
<feature type="transmembrane region" description="Helical" evidence="1">
    <location>
        <begin position="44"/>
        <end position="67"/>
    </location>
</feature>
<feature type="transmembrane region" description="Helical" evidence="1">
    <location>
        <begin position="6"/>
        <end position="24"/>
    </location>
</feature>
<dbReference type="NCBIfam" id="NF011667">
    <property type="entry name" value="PRK15086.1-3"/>
    <property type="match status" value="1"/>
</dbReference>
<evidence type="ECO:0000256" key="1">
    <source>
        <dbReference type="SAM" id="Phobius"/>
    </source>
</evidence>
<dbReference type="RefSeq" id="WP_093215001.1">
    <property type="nucleotide sequence ID" value="NZ_FNFL01000004.1"/>
</dbReference>
<feature type="transmembrane region" description="Helical" evidence="1">
    <location>
        <begin position="199"/>
        <end position="226"/>
    </location>
</feature>
<dbReference type="PANTHER" id="PTHR40089:SF1">
    <property type="entry name" value="ETHANOLAMINE PERMEASE EUTH-RELATED"/>
    <property type="match status" value="1"/>
</dbReference>
<dbReference type="AlphaFoldDB" id="A0A1G9ANN2"/>
<name>A0A1G9ANN2_9BACI</name>
<dbReference type="PANTHER" id="PTHR40089">
    <property type="entry name" value="ETHANOLAMINE UTILIZATION PROTEIN EUTH"/>
    <property type="match status" value="1"/>
</dbReference>
<dbReference type="OrthoDB" id="9778282at2"/>
<dbReference type="NCBIfam" id="NF011666">
    <property type="entry name" value="PRK15086.1-2"/>
    <property type="match status" value="1"/>
</dbReference>
<dbReference type="STRING" id="407036.SAMN05216243_2631"/>
<keyword evidence="1" id="KW-0812">Transmembrane</keyword>
<feature type="transmembrane region" description="Helical" evidence="1">
    <location>
        <begin position="238"/>
        <end position="256"/>
    </location>
</feature>
<feature type="transmembrane region" description="Helical" evidence="1">
    <location>
        <begin position="143"/>
        <end position="163"/>
    </location>
</feature>
<feature type="transmembrane region" description="Helical" evidence="1">
    <location>
        <begin position="304"/>
        <end position="325"/>
    </location>
</feature>
<evidence type="ECO:0000313" key="3">
    <source>
        <dbReference type="Proteomes" id="UP000198694"/>
    </source>
</evidence>
<dbReference type="Proteomes" id="UP000198694">
    <property type="component" value="Unassembled WGS sequence"/>
</dbReference>
<dbReference type="InterPro" id="IPR007441">
    <property type="entry name" value="EutH"/>
</dbReference>
<protein>
    <submittedName>
        <fullName evidence="2">Ethanolamine transporter</fullName>
    </submittedName>
</protein>
<dbReference type="Pfam" id="PF04346">
    <property type="entry name" value="EutH"/>
    <property type="match status" value="1"/>
</dbReference>
<feature type="transmembrane region" description="Helical" evidence="1">
    <location>
        <begin position="331"/>
        <end position="354"/>
    </location>
</feature>
<feature type="transmembrane region" description="Helical" evidence="1">
    <location>
        <begin position="169"/>
        <end position="187"/>
    </location>
</feature>
<keyword evidence="3" id="KW-1185">Reference proteome</keyword>
<keyword evidence="1" id="KW-0472">Membrane</keyword>
<dbReference type="PIRSF" id="PIRSF019466">
    <property type="entry name" value="EutH"/>
    <property type="match status" value="1"/>
</dbReference>
<feature type="transmembrane region" description="Helical" evidence="1">
    <location>
        <begin position="106"/>
        <end position="131"/>
    </location>
</feature>
<accession>A0A1G9ANN2</accession>
<dbReference type="GO" id="GO:0005886">
    <property type="term" value="C:plasma membrane"/>
    <property type="evidence" value="ECO:0007669"/>
    <property type="project" value="TreeGrafter"/>
</dbReference>
<dbReference type="GO" id="GO:0034228">
    <property type="term" value="F:ethanolamine transmembrane transporter activity"/>
    <property type="evidence" value="ECO:0007669"/>
    <property type="project" value="InterPro"/>
</dbReference>
<proteinExistence type="predicted"/>
<reference evidence="2 3" key="1">
    <citation type="submission" date="2016-10" db="EMBL/GenBank/DDBJ databases">
        <authorList>
            <person name="de Groot N.N."/>
        </authorList>
    </citation>
    <scope>NUCLEOTIDE SEQUENCE [LARGE SCALE GENOMIC DNA]</scope>
    <source>
        <strain evidence="2 3">CGMCC 1.6502</strain>
    </source>
</reference>
<gene>
    <name evidence="2" type="ORF">SAMN05216243_2631</name>
</gene>